<evidence type="ECO:0000313" key="8">
    <source>
        <dbReference type="EMBL" id="CAH0377663.1"/>
    </source>
</evidence>
<dbReference type="AlphaFoldDB" id="A0A8J2T0W0"/>
<evidence type="ECO:0000256" key="1">
    <source>
        <dbReference type="ARBA" id="ARBA00004138"/>
    </source>
</evidence>
<name>A0A8J2T0W0_9STRA</name>
<evidence type="ECO:0000256" key="3">
    <source>
        <dbReference type="ARBA" id="ARBA00022490"/>
    </source>
</evidence>
<dbReference type="InterPro" id="IPR023379">
    <property type="entry name" value="BART_dom"/>
</dbReference>
<organism evidence="8 9">
    <name type="scientific">Pelagomonas calceolata</name>
    <dbReference type="NCBI Taxonomy" id="35677"/>
    <lineage>
        <taxon>Eukaryota</taxon>
        <taxon>Sar</taxon>
        <taxon>Stramenopiles</taxon>
        <taxon>Ochrophyta</taxon>
        <taxon>Pelagophyceae</taxon>
        <taxon>Pelagomonadales</taxon>
        <taxon>Pelagomonadaceae</taxon>
        <taxon>Pelagomonas</taxon>
    </lineage>
</organism>
<evidence type="ECO:0000256" key="4">
    <source>
        <dbReference type="ARBA" id="ARBA00023069"/>
    </source>
</evidence>
<reference evidence="8" key="1">
    <citation type="submission" date="2021-11" db="EMBL/GenBank/DDBJ databases">
        <authorList>
            <consortium name="Genoscope - CEA"/>
            <person name="William W."/>
        </authorList>
    </citation>
    <scope>NUCLEOTIDE SEQUENCE</scope>
</reference>
<dbReference type="OrthoDB" id="200393at2759"/>
<dbReference type="Proteomes" id="UP000789595">
    <property type="component" value="Unassembled WGS sequence"/>
</dbReference>
<accession>A0A8J2T0W0</accession>
<comment type="subcellular location">
    <subcellularLocation>
        <location evidence="1">Cell projection</location>
        <location evidence="1">Cilium</location>
    </subcellularLocation>
    <subcellularLocation>
        <location evidence="2">Cytoplasm</location>
    </subcellularLocation>
</comment>
<keyword evidence="4" id="KW-0969">Cilium</keyword>
<evidence type="ECO:0000256" key="5">
    <source>
        <dbReference type="ARBA" id="ARBA00023273"/>
    </source>
</evidence>
<dbReference type="Pfam" id="PF11527">
    <property type="entry name" value="ARL2_Bind_BART"/>
    <property type="match status" value="1"/>
</dbReference>
<proteinExistence type="predicted"/>
<keyword evidence="9" id="KW-1185">Reference proteome</keyword>
<sequence length="342" mass="38134">MGKHDDDDGDEKAAWASNKRLSGGGGKEDDDDDGDALLNPVVKAFCHHVVSQKFRKELDTFFDSGCDDFEEADPDGEHRLEWTEAHSTYVKKVESMLETFCQCHGLDPAAVFTMVQRACSSGVLDDEFLPAILNVAEYRFFVEQMVLMAHEDRNHARAKRLGESSSDEAKGDSSNISGVWLLSTKDGNKQLTDVGRGLDRYLRAVGVPPSLHGLFRGTLFSKKGLVIMHEGDDLTLVFDTVTGRHKQVFIVDGRTRDIPTIGGTRTPFTCTSDDYGRIRVSSDRPSNLPKGARIVQTWQLLGKFLKCTAEVEKPGGVVAHEFYYRREAPKKSRKNPPKRSHK</sequence>
<gene>
    <name evidence="8" type="ORF">PECAL_5P21950</name>
</gene>
<dbReference type="GO" id="GO:0005929">
    <property type="term" value="C:cilium"/>
    <property type="evidence" value="ECO:0007669"/>
    <property type="project" value="UniProtKB-SubCell"/>
</dbReference>
<dbReference type="InterPro" id="IPR042541">
    <property type="entry name" value="BART_sf"/>
</dbReference>
<keyword evidence="5" id="KW-0966">Cell projection</keyword>
<evidence type="ECO:0000313" key="9">
    <source>
        <dbReference type="Proteomes" id="UP000789595"/>
    </source>
</evidence>
<dbReference type="EMBL" id="CAKKNE010000005">
    <property type="protein sequence ID" value="CAH0377663.1"/>
    <property type="molecule type" value="Genomic_DNA"/>
</dbReference>
<protein>
    <recommendedName>
        <fullName evidence="7">BART domain-containing protein</fullName>
    </recommendedName>
</protein>
<keyword evidence="3" id="KW-0963">Cytoplasm</keyword>
<feature type="region of interest" description="Disordered" evidence="6">
    <location>
        <begin position="1"/>
        <end position="33"/>
    </location>
</feature>
<evidence type="ECO:0000256" key="2">
    <source>
        <dbReference type="ARBA" id="ARBA00004496"/>
    </source>
</evidence>
<feature type="domain" description="BART" evidence="7">
    <location>
        <begin position="40"/>
        <end position="147"/>
    </location>
</feature>
<dbReference type="GO" id="GO:0005737">
    <property type="term" value="C:cytoplasm"/>
    <property type="evidence" value="ECO:0007669"/>
    <property type="project" value="UniProtKB-SubCell"/>
</dbReference>
<evidence type="ECO:0000259" key="7">
    <source>
        <dbReference type="Pfam" id="PF11527"/>
    </source>
</evidence>
<dbReference type="Gene3D" id="1.20.1520.10">
    <property type="entry name" value="ADP-ribosylation factor-like 2-binding protein, domain"/>
    <property type="match status" value="1"/>
</dbReference>
<evidence type="ECO:0000256" key="6">
    <source>
        <dbReference type="SAM" id="MobiDB-lite"/>
    </source>
</evidence>
<comment type="caution">
    <text evidence="8">The sequence shown here is derived from an EMBL/GenBank/DDBJ whole genome shotgun (WGS) entry which is preliminary data.</text>
</comment>